<keyword evidence="1" id="KW-0677">Repeat</keyword>
<dbReference type="EMBL" id="LFIV01000035">
    <property type="protein sequence ID" value="KZL74184.1"/>
    <property type="molecule type" value="Genomic_DNA"/>
</dbReference>
<gene>
    <name evidence="3" type="ORF">CT0861_01746</name>
</gene>
<dbReference type="STRING" id="708197.A0A166V596"/>
<dbReference type="Proteomes" id="UP000076552">
    <property type="component" value="Unassembled WGS sequence"/>
</dbReference>
<dbReference type="SUPFAM" id="SSF52540">
    <property type="entry name" value="P-loop containing nucleoside triphosphate hydrolases"/>
    <property type="match status" value="1"/>
</dbReference>
<dbReference type="PANTHER" id="PTHR10039">
    <property type="entry name" value="AMELOGENIN"/>
    <property type="match status" value="1"/>
</dbReference>
<dbReference type="Gene3D" id="3.40.50.300">
    <property type="entry name" value="P-loop containing nucleotide triphosphate hydrolases"/>
    <property type="match status" value="1"/>
</dbReference>
<proteinExistence type="predicted"/>
<sequence>MADPWTIVGSASAILTFVEFAGKCVKTAKSLHESASGSTEDNARFENVVTKMQDLIDRVKAERAGAPASEAEAGLFAVANECENLGRAILKLLHRTSSKKEGSLRETIRASISTVWNEKEVGDLQDQLQQCMTHLNIQILSIMRSETGHKLEQILSMQSSHSRDVASLQGLVKDLSSNQADTLDTLTSLHRIFGTTDSILKQINQQRILDALRVSEMKQRYDQVSDAAHGTFNWLVQSPETPDHPELIMPLSTWLSEGSGIFHISGKPGSGKSTLMKLVAESESTTSRLATWAGGEKLIKASVFIWKYGDPIQRTVAGVVRSLLCSILTELPDLFPKVLPMYWEPRQYSPWLPTPDLRITPKDVLQAFERCIHPSGPAQHVRICLLLDGLDELNDPEELHTNFALRLMKWSKGNPEKLKICVTSREENAFMNNFPAEQRLRLHRVTKGDVCQLVATRLNEHPRFRTFTEKDRDTFCSQITERSLGVFLWVKLVLDEIYENLDQQRPLWALQKALDQVPEELEGFFSKIFSSIRKADQKEAYCMFLLALEFPYAPALVHSFFEDVLAPEMGDSHVDDRAMTLEDLEVRHANFSARLRGLNRGLLEITEYKLLYLDRSEEDPHSVLAFDSRVSTVHRSINDWLLHSMPETLKQFQDAFDKEETFLKCLIWHAQLVPWVKWSSVGWLRLLPGLIDSMSHSPAFHSKESIRMAQLGKLEDILQDKFSQHGDSYKSKNINYEGNSHTRESGVIVVSLLQQSCESYFVPFVDWGLRNLGWAQDPQARVELLNAVCGFGRYGDWSKPQGFEACLDLFFKFGVDPNSEYGGQWHKNTTPWLTFLFHKMDRDSRLGFGRNFSPGMKALLQADADPRVFLVWRAGQEFGFDVIWDPSYPHHTKSSDGGVSKHIIQLTKSNTYDEKSSYGKGVLGEIEFFRKIKDWPLHQGIEGSLQMTLREFVEFGLPEHATTLLPLIDRNLARRDPSRHTMVDEESTTLHSGPRTEDWLSHFKTWKLAAVFLIL</sequence>
<dbReference type="InterPro" id="IPR056884">
    <property type="entry name" value="NPHP3-like_N"/>
</dbReference>
<evidence type="ECO:0000313" key="4">
    <source>
        <dbReference type="Proteomes" id="UP000076552"/>
    </source>
</evidence>
<keyword evidence="4" id="KW-1185">Reference proteome</keyword>
<evidence type="ECO:0000256" key="1">
    <source>
        <dbReference type="ARBA" id="ARBA00022737"/>
    </source>
</evidence>
<evidence type="ECO:0000259" key="2">
    <source>
        <dbReference type="Pfam" id="PF24883"/>
    </source>
</evidence>
<feature type="domain" description="Nephrocystin 3-like N-terminal" evidence="2">
    <location>
        <begin position="252"/>
        <end position="425"/>
    </location>
</feature>
<comment type="caution">
    <text evidence="3">The sequence shown here is derived from an EMBL/GenBank/DDBJ whole genome shotgun (WGS) entry which is preliminary data.</text>
</comment>
<feature type="non-terminal residue" evidence="3">
    <location>
        <position position="1015"/>
    </location>
</feature>
<dbReference type="AlphaFoldDB" id="A0A166V596"/>
<accession>A0A166V596</accession>
<name>A0A166V596_9PEZI</name>
<reference evidence="3 4" key="1">
    <citation type="submission" date="2015-06" db="EMBL/GenBank/DDBJ databases">
        <title>Survival trade-offs in plant roots during colonization by closely related pathogenic and mutualistic fungi.</title>
        <authorList>
            <person name="Hacquard S."/>
            <person name="Kracher B."/>
            <person name="Hiruma K."/>
            <person name="Weinman A."/>
            <person name="Muench P."/>
            <person name="Garrido Oter R."/>
            <person name="Ver Loren van Themaat E."/>
            <person name="Dallerey J.-F."/>
            <person name="Damm U."/>
            <person name="Henrissat B."/>
            <person name="Lespinet O."/>
            <person name="Thon M."/>
            <person name="Kemen E."/>
            <person name="McHardy A.C."/>
            <person name="Schulze-Lefert P."/>
            <person name="O'Connell R.J."/>
        </authorList>
    </citation>
    <scope>NUCLEOTIDE SEQUENCE [LARGE SCALE GENOMIC DNA]</scope>
    <source>
        <strain evidence="3 4">0861</strain>
    </source>
</reference>
<organism evidence="3 4">
    <name type="scientific">Colletotrichum tofieldiae</name>
    <dbReference type="NCBI Taxonomy" id="708197"/>
    <lineage>
        <taxon>Eukaryota</taxon>
        <taxon>Fungi</taxon>
        <taxon>Dikarya</taxon>
        <taxon>Ascomycota</taxon>
        <taxon>Pezizomycotina</taxon>
        <taxon>Sordariomycetes</taxon>
        <taxon>Hypocreomycetidae</taxon>
        <taxon>Glomerellales</taxon>
        <taxon>Glomerellaceae</taxon>
        <taxon>Colletotrichum</taxon>
        <taxon>Colletotrichum spaethianum species complex</taxon>
    </lineage>
</organism>
<evidence type="ECO:0000313" key="3">
    <source>
        <dbReference type="EMBL" id="KZL74184.1"/>
    </source>
</evidence>
<dbReference type="PANTHER" id="PTHR10039:SF5">
    <property type="entry name" value="NACHT DOMAIN-CONTAINING PROTEIN"/>
    <property type="match status" value="1"/>
</dbReference>
<dbReference type="InterPro" id="IPR027417">
    <property type="entry name" value="P-loop_NTPase"/>
</dbReference>
<protein>
    <recommendedName>
        <fullName evidence="2">Nephrocystin 3-like N-terminal domain-containing protein</fullName>
    </recommendedName>
</protein>
<dbReference type="Pfam" id="PF24883">
    <property type="entry name" value="NPHP3_N"/>
    <property type="match status" value="1"/>
</dbReference>